<dbReference type="GO" id="GO:0032259">
    <property type="term" value="P:methylation"/>
    <property type="evidence" value="ECO:0007669"/>
    <property type="project" value="UniProtKB-KW"/>
</dbReference>
<feature type="domain" description="Methyltransferase type 11" evidence="4">
    <location>
        <begin position="45"/>
        <end position="136"/>
    </location>
</feature>
<gene>
    <name evidence="5" type="ORF">ENW50_04250</name>
</gene>
<proteinExistence type="inferred from homology"/>
<dbReference type="InterPro" id="IPR051052">
    <property type="entry name" value="Diverse_substrate_MTase"/>
</dbReference>
<dbReference type="CDD" id="cd02440">
    <property type="entry name" value="AdoMet_MTases"/>
    <property type="match status" value="1"/>
</dbReference>
<dbReference type="Pfam" id="PF08241">
    <property type="entry name" value="Methyltransf_11"/>
    <property type="match status" value="1"/>
</dbReference>
<evidence type="ECO:0000256" key="1">
    <source>
        <dbReference type="ARBA" id="ARBA00008361"/>
    </source>
</evidence>
<evidence type="ECO:0000313" key="5">
    <source>
        <dbReference type="EMBL" id="HGY93887.1"/>
    </source>
</evidence>
<keyword evidence="3 5" id="KW-0808">Transferase</keyword>
<accession>A0A7V5CSV4</accession>
<sequence>MQLKPTERFTTRVESYRHFRPRYPSEIVEALHRECGLKTNDLVADVAAGTGLLTEIFLAAAHPVIAIEPNDAMRAVCAALQSDYPRLQCVHGTAENTGLPNRSVALVTVAQALHWFDLPAARAEFARILSPGGWCAVIYNHRRMGGDAFHDGYESILQTFGTDYSAVQARHAGPEEIAEFFAPSAVRTLTFANHQDLQLAGLMGRVLSSSYIPQPGHPQYTAMTRAVETLFTQNQHHGTVRMDYETVLSFGQL</sequence>
<dbReference type="SUPFAM" id="SSF53335">
    <property type="entry name" value="S-adenosyl-L-methionine-dependent methyltransferases"/>
    <property type="match status" value="1"/>
</dbReference>
<dbReference type="EMBL" id="DTKL01000020">
    <property type="protein sequence ID" value="HGY93887.1"/>
    <property type="molecule type" value="Genomic_DNA"/>
</dbReference>
<evidence type="ECO:0000259" key="4">
    <source>
        <dbReference type="Pfam" id="PF08241"/>
    </source>
</evidence>
<keyword evidence="2 5" id="KW-0489">Methyltransferase</keyword>
<evidence type="ECO:0000256" key="3">
    <source>
        <dbReference type="ARBA" id="ARBA00022679"/>
    </source>
</evidence>
<comment type="similarity">
    <text evidence="1">Belongs to the methyltransferase superfamily.</text>
</comment>
<dbReference type="PANTHER" id="PTHR44942:SF4">
    <property type="entry name" value="METHYLTRANSFERASE TYPE 11 DOMAIN-CONTAINING PROTEIN"/>
    <property type="match status" value="1"/>
</dbReference>
<dbReference type="GO" id="GO:0008757">
    <property type="term" value="F:S-adenosylmethionine-dependent methyltransferase activity"/>
    <property type="evidence" value="ECO:0007669"/>
    <property type="project" value="InterPro"/>
</dbReference>
<dbReference type="PANTHER" id="PTHR44942">
    <property type="entry name" value="METHYLTRANSF_11 DOMAIN-CONTAINING PROTEIN"/>
    <property type="match status" value="1"/>
</dbReference>
<protein>
    <submittedName>
        <fullName evidence="5">Class I SAM-dependent methyltransferase</fullName>
    </submittedName>
</protein>
<dbReference type="AlphaFoldDB" id="A0A7V5CSV4"/>
<dbReference type="Gene3D" id="3.40.50.150">
    <property type="entry name" value="Vaccinia Virus protein VP39"/>
    <property type="match status" value="1"/>
</dbReference>
<dbReference type="InterPro" id="IPR029063">
    <property type="entry name" value="SAM-dependent_MTases_sf"/>
</dbReference>
<dbReference type="InterPro" id="IPR013216">
    <property type="entry name" value="Methyltransf_11"/>
</dbReference>
<reference evidence="5" key="1">
    <citation type="journal article" date="2020" name="mSystems">
        <title>Genome- and Community-Level Interaction Insights into Carbon Utilization and Element Cycling Functions of Hydrothermarchaeota in Hydrothermal Sediment.</title>
        <authorList>
            <person name="Zhou Z."/>
            <person name="Liu Y."/>
            <person name="Xu W."/>
            <person name="Pan J."/>
            <person name="Luo Z.H."/>
            <person name="Li M."/>
        </authorList>
    </citation>
    <scope>NUCLEOTIDE SEQUENCE [LARGE SCALE GENOMIC DNA]</scope>
    <source>
        <strain evidence="5">SpSt-855</strain>
    </source>
</reference>
<comment type="caution">
    <text evidence="5">The sequence shown here is derived from an EMBL/GenBank/DDBJ whole genome shotgun (WGS) entry which is preliminary data.</text>
</comment>
<evidence type="ECO:0000256" key="2">
    <source>
        <dbReference type="ARBA" id="ARBA00022603"/>
    </source>
</evidence>
<organism evidence="5">
    <name type="scientific">Acidobacterium capsulatum</name>
    <dbReference type="NCBI Taxonomy" id="33075"/>
    <lineage>
        <taxon>Bacteria</taxon>
        <taxon>Pseudomonadati</taxon>
        <taxon>Acidobacteriota</taxon>
        <taxon>Terriglobia</taxon>
        <taxon>Terriglobales</taxon>
        <taxon>Acidobacteriaceae</taxon>
        <taxon>Acidobacterium</taxon>
    </lineage>
</organism>
<name>A0A7V5CSV4_9BACT</name>